<evidence type="ECO:0000313" key="6">
    <source>
        <dbReference type="EMBL" id="PWA65859.1"/>
    </source>
</evidence>
<sequence length="1028" mass="117076">MNTVIDLTTPEWANVEEEFIHEEPARIGNVASNASDAYGKSKEADPLKVDNGDANMGTDKMDVDKTDTRIDERKIRKLKLDALVEERKKKQGETIKGQLVADGERVGLKGKLASLVLKPRKTQHEKGKVKRKKGLEAEKVGKTKDVENANTRGKNVAAEVGDSDDDFEDNVGERRKKMDEPNTGSGKGATGNPTKVSKDNDKSDRIVARIPPASLFKAITSLTHMQRQDVIDMGFGDILEFKISKVPTRLAFWLLEMFDENTCSLNLPGRVIKITRELVRELLGVPMGEVHLDARDEANHRNELTRRWKAQFGTIKRHYSTHVAKLIVEKKRSGWLFKINFLVLFFSTFGEANLNNTVNLKFLHLLNNEDDIVKLDWCTYIIESLIKTKRSWKREGFYCGPIVLLLVLYAHSVKPIKVWSTEMLNKLEADVFPNDDGGDTCVGEEAEAEVRDEEGGMDEERDLGEDDIYEDYGIDDVPSDFEGLKRCIAACLKRAGKLCDRADQLIDEGLDIDNNDAALLELKELRSQLFAVPTYYEQPKEGTYPDEYANYSFHTPENGGEPYPVTQVYGSPTGYGELSDKVCEEWHRAREQIPTRLDFDDTEEIDLNVTQPPATQGKFVGDSNDGTAMEEGEDLLEGLRNYDSQDPADADMFTTPVDTGVCEQEKSTSSHVSTFGKEGIKNENKEIVPSYSEPKPLNVIVGNVILNRLKRKKFLPENLRSPYVVREVSLVSPRTMHEIRVAECFFSARFPETDIVFKTDYVDGTRGELETLYPGIDIACGAINMFTHVLNDAEKQRNKKTPTRLYCHTSMPTIEMCGMEFDKASERFSENMKTVLERSEYRSLVGVDMVFFPIISGRHFFLVVMNMKDNEVQIFDNIYAATVDEVKERYGHFPNLLVHMFEDYMLHENNPNHGNMRESPRMMMETKCRTRNNFVDCGVFVMRHMETFKGDEYGDCCRLSEEGREQIKELCDLRRKYAVKILLADCNNARKQVEIETHGFRTVPDGEKKRLEAEAFKNIKRRAKQFLD</sequence>
<dbReference type="OrthoDB" id="695450at2759"/>
<feature type="region of interest" description="Disordered" evidence="4">
    <location>
        <begin position="119"/>
        <end position="203"/>
    </location>
</feature>
<organism evidence="6 7">
    <name type="scientific">Artemisia annua</name>
    <name type="common">Sweet wormwood</name>
    <dbReference type="NCBI Taxonomy" id="35608"/>
    <lineage>
        <taxon>Eukaryota</taxon>
        <taxon>Viridiplantae</taxon>
        <taxon>Streptophyta</taxon>
        <taxon>Embryophyta</taxon>
        <taxon>Tracheophyta</taxon>
        <taxon>Spermatophyta</taxon>
        <taxon>Magnoliopsida</taxon>
        <taxon>eudicotyledons</taxon>
        <taxon>Gunneridae</taxon>
        <taxon>Pentapetalae</taxon>
        <taxon>asterids</taxon>
        <taxon>campanulids</taxon>
        <taxon>Asterales</taxon>
        <taxon>Asteraceae</taxon>
        <taxon>Asteroideae</taxon>
        <taxon>Anthemideae</taxon>
        <taxon>Artemisiinae</taxon>
        <taxon>Artemisia</taxon>
    </lineage>
</organism>
<protein>
    <recommendedName>
        <fullName evidence="5">Ubiquitin-like protease family profile domain-containing protein</fullName>
    </recommendedName>
</protein>
<dbReference type="Pfam" id="PF02902">
    <property type="entry name" value="Peptidase_C48"/>
    <property type="match status" value="1"/>
</dbReference>
<evidence type="ECO:0000256" key="1">
    <source>
        <dbReference type="ARBA" id="ARBA00005234"/>
    </source>
</evidence>
<dbReference type="PANTHER" id="PTHR34835">
    <property type="entry name" value="OS07G0283600 PROTEIN-RELATED"/>
    <property type="match status" value="1"/>
</dbReference>
<evidence type="ECO:0000256" key="4">
    <source>
        <dbReference type="SAM" id="MobiDB-lite"/>
    </source>
</evidence>
<evidence type="ECO:0000259" key="5">
    <source>
        <dbReference type="PROSITE" id="PS50600"/>
    </source>
</evidence>
<keyword evidence="3" id="KW-0378">Hydrolase</keyword>
<keyword evidence="2" id="KW-0645">Protease</keyword>
<feature type="region of interest" description="Disordered" evidence="4">
    <location>
        <begin position="36"/>
        <end position="62"/>
    </location>
</feature>
<feature type="compositionally biased region" description="Acidic residues" evidence="4">
    <location>
        <begin position="161"/>
        <end position="170"/>
    </location>
</feature>
<evidence type="ECO:0000256" key="3">
    <source>
        <dbReference type="ARBA" id="ARBA00022801"/>
    </source>
</evidence>
<dbReference type="AlphaFoldDB" id="A0A2U1MXA2"/>
<gene>
    <name evidence="6" type="ORF">CTI12_AA302760</name>
</gene>
<evidence type="ECO:0000313" key="7">
    <source>
        <dbReference type="Proteomes" id="UP000245207"/>
    </source>
</evidence>
<feature type="compositionally biased region" description="Basic and acidic residues" evidence="4">
    <location>
        <begin position="134"/>
        <end position="147"/>
    </location>
</feature>
<dbReference type="Gene3D" id="3.40.395.10">
    <property type="entry name" value="Adenoviral Proteinase, Chain A"/>
    <property type="match status" value="1"/>
</dbReference>
<proteinExistence type="inferred from homology"/>
<feature type="compositionally biased region" description="Basic and acidic residues" evidence="4">
    <location>
        <begin position="171"/>
        <end position="180"/>
    </location>
</feature>
<dbReference type="InterPro" id="IPR003653">
    <property type="entry name" value="Peptidase_C48_C"/>
</dbReference>
<feature type="domain" description="Ubiquitin-like protease family profile" evidence="5">
    <location>
        <begin position="762"/>
        <end position="948"/>
    </location>
</feature>
<dbReference type="PROSITE" id="PS50600">
    <property type="entry name" value="ULP_PROTEASE"/>
    <property type="match status" value="1"/>
</dbReference>
<accession>A0A2U1MXA2</accession>
<keyword evidence="7" id="KW-1185">Reference proteome</keyword>
<dbReference type="SUPFAM" id="SSF54001">
    <property type="entry name" value="Cysteine proteinases"/>
    <property type="match status" value="1"/>
</dbReference>
<dbReference type="Proteomes" id="UP000245207">
    <property type="component" value="Unassembled WGS sequence"/>
</dbReference>
<dbReference type="GO" id="GO:0006508">
    <property type="term" value="P:proteolysis"/>
    <property type="evidence" value="ECO:0007669"/>
    <property type="project" value="UniProtKB-KW"/>
</dbReference>
<feature type="compositionally biased region" description="Basic residues" evidence="4">
    <location>
        <begin position="119"/>
        <end position="133"/>
    </location>
</feature>
<dbReference type="GO" id="GO:0008234">
    <property type="term" value="F:cysteine-type peptidase activity"/>
    <property type="evidence" value="ECO:0007669"/>
    <property type="project" value="InterPro"/>
</dbReference>
<name>A0A2U1MXA2_ARTAN</name>
<comment type="similarity">
    <text evidence="1">Belongs to the peptidase C48 family.</text>
</comment>
<dbReference type="EMBL" id="PKPP01004146">
    <property type="protein sequence ID" value="PWA65859.1"/>
    <property type="molecule type" value="Genomic_DNA"/>
</dbReference>
<dbReference type="InterPro" id="IPR038765">
    <property type="entry name" value="Papain-like_cys_pep_sf"/>
</dbReference>
<feature type="compositionally biased region" description="Basic and acidic residues" evidence="4">
    <location>
        <begin position="39"/>
        <end position="51"/>
    </location>
</feature>
<comment type="caution">
    <text evidence="6">The sequence shown here is derived from an EMBL/GenBank/DDBJ whole genome shotgun (WGS) entry which is preliminary data.</text>
</comment>
<reference evidence="6 7" key="1">
    <citation type="journal article" date="2018" name="Mol. Plant">
        <title>The genome of Artemisia annua provides insight into the evolution of Asteraceae family and artemisinin biosynthesis.</title>
        <authorList>
            <person name="Shen Q."/>
            <person name="Zhang L."/>
            <person name="Liao Z."/>
            <person name="Wang S."/>
            <person name="Yan T."/>
            <person name="Shi P."/>
            <person name="Liu M."/>
            <person name="Fu X."/>
            <person name="Pan Q."/>
            <person name="Wang Y."/>
            <person name="Lv Z."/>
            <person name="Lu X."/>
            <person name="Zhang F."/>
            <person name="Jiang W."/>
            <person name="Ma Y."/>
            <person name="Chen M."/>
            <person name="Hao X."/>
            <person name="Li L."/>
            <person name="Tang Y."/>
            <person name="Lv G."/>
            <person name="Zhou Y."/>
            <person name="Sun X."/>
            <person name="Brodelius P.E."/>
            <person name="Rose J.K.C."/>
            <person name="Tang K."/>
        </authorList>
    </citation>
    <scope>NUCLEOTIDE SEQUENCE [LARGE SCALE GENOMIC DNA]</scope>
    <source>
        <strain evidence="7">cv. Huhao1</strain>
        <tissue evidence="6">Leaf</tissue>
    </source>
</reference>
<dbReference type="PANTHER" id="PTHR34835:SF90">
    <property type="entry name" value="AMINOTRANSFERASE-LIKE PLANT MOBILE DOMAIN-CONTAINING PROTEIN"/>
    <property type="match status" value="1"/>
</dbReference>
<evidence type="ECO:0000256" key="2">
    <source>
        <dbReference type="ARBA" id="ARBA00022670"/>
    </source>
</evidence>